<feature type="region of interest" description="Disordered" evidence="1">
    <location>
        <begin position="1"/>
        <end position="22"/>
    </location>
</feature>
<gene>
    <name evidence="2" type="ORF">JMJ77_007761</name>
</gene>
<dbReference type="Proteomes" id="UP000699042">
    <property type="component" value="Unassembled WGS sequence"/>
</dbReference>
<evidence type="ECO:0000313" key="3">
    <source>
        <dbReference type="Proteomes" id="UP000699042"/>
    </source>
</evidence>
<reference evidence="2" key="1">
    <citation type="submission" date="2021-05" db="EMBL/GenBank/DDBJ databases">
        <title>Comparative genomics of three Colletotrichum scovillei strains and genetic complementation revealed genes involved fungal growth and virulence on chili pepper.</title>
        <authorList>
            <person name="Hsieh D.-K."/>
            <person name="Chuang S.-C."/>
            <person name="Chen C.-Y."/>
            <person name="Chao Y.-T."/>
            <person name="Lu M.-Y.J."/>
            <person name="Lee M.-H."/>
            <person name="Shih M.-C."/>
        </authorList>
    </citation>
    <scope>NUCLEOTIDE SEQUENCE</scope>
    <source>
        <strain evidence="2">Coll-153</strain>
    </source>
</reference>
<name>A0A9P7UFV2_9PEZI</name>
<evidence type="ECO:0000256" key="1">
    <source>
        <dbReference type="SAM" id="MobiDB-lite"/>
    </source>
</evidence>
<accession>A0A9P7UFV2</accession>
<dbReference type="AlphaFoldDB" id="A0A9P7UFV2"/>
<sequence length="84" mass="9218">MSCPSLASRKELKRHQKHEATGQLPPQAWGVWEIGSLQACRASCTLLNFECGRAVEEYLALSVQTPVPSCAVLLLQRAWNHSAG</sequence>
<keyword evidence="3" id="KW-1185">Reference proteome</keyword>
<evidence type="ECO:0000313" key="2">
    <source>
        <dbReference type="EMBL" id="KAG7055298.1"/>
    </source>
</evidence>
<proteinExistence type="predicted"/>
<organism evidence="2 3">
    <name type="scientific">Colletotrichum scovillei</name>
    <dbReference type="NCBI Taxonomy" id="1209932"/>
    <lineage>
        <taxon>Eukaryota</taxon>
        <taxon>Fungi</taxon>
        <taxon>Dikarya</taxon>
        <taxon>Ascomycota</taxon>
        <taxon>Pezizomycotina</taxon>
        <taxon>Sordariomycetes</taxon>
        <taxon>Hypocreomycetidae</taxon>
        <taxon>Glomerellales</taxon>
        <taxon>Glomerellaceae</taxon>
        <taxon>Colletotrichum</taxon>
        <taxon>Colletotrichum acutatum species complex</taxon>
    </lineage>
</organism>
<dbReference type="EMBL" id="JAESDN010000002">
    <property type="protein sequence ID" value="KAG7055298.1"/>
    <property type="molecule type" value="Genomic_DNA"/>
</dbReference>
<protein>
    <submittedName>
        <fullName evidence="2">Uncharacterized protein</fullName>
    </submittedName>
</protein>
<comment type="caution">
    <text evidence="2">The sequence shown here is derived from an EMBL/GenBank/DDBJ whole genome shotgun (WGS) entry which is preliminary data.</text>
</comment>